<feature type="transmembrane region" description="Helical" evidence="6">
    <location>
        <begin position="732"/>
        <end position="755"/>
    </location>
</feature>
<feature type="transmembrane region" description="Helical" evidence="6">
    <location>
        <begin position="654"/>
        <end position="676"/>
    </location>
</feature>
<evidence type="ECO:0000259" key="7">
    <source>
        <dbReference type="PROSITE" id="PS50156"/>
    </source>
</evidence>
<evidence type="ECO:0000256" key="1">
    <source>
        <dbReference type="ARBA" id="ARBA00004651"/>
    </source>
</evidence>
<dbReference type="InterPro" id="IPR000731">
    <property type="entry name" value="SSD"/>
</dbReference>
<dbReference type="PROSITE" id="PS50156">
    <property type="entry name" value="SSD"/>
    <property type="match status" value="1"/>
</dbReference>
<evidence type="ECO:0000256" key="3">
    <source>
        <dbReference type="ARBA" id="ARBA00022692"/>
    </source>
</evidence>
<feature type="transmembrane region" description="Helical" evidence="6">
    <location>
        <begin position="696"/>
        <end position="720"/>
    </location>
</feature>
<dbReference type="Gene3D" id="1.20.1640.10">
    <property type="entry name" value="Multidrug efflux transporter AcrB transmembrane domain"/>
    <property type="match status" value="2"/>
</dbReference>
<name>A0A2K9LPC2_9GAMM</name>
<keyword evidence="9" id="KW-1185">Reference proteome</keyword>
<dbReference type="OrthoDB" id="9803781at2"/>
<feature type="transmembrane region" description="Helical" evidence="6">
    <location>
        <begin position="603"/>
        <end position="622"/>
    </location>
</feature>
<evidence type="ECO:0000313" key="9">
    <source>
        <dbReference type="Proteomes" id="UP000235116"/>
    </source>
</evidence>
<dbReference type="InterPro" id="IPR004869">
    <property type="entry name" value="MMPL_dom"/>
</dbReference>
<dbReference type="SUPFAM" id="SSF82866">
    <property type="entry name" value="Multidrug efflux transporter AcrB transmembrane domain"/>
    <property type="match status" value="2"/>
</dbReference>
<reference evidence="9" key="1">
    <citation type="submission" date="2017-08" db="EMBL/GenBank/DDBJ databases">
        <title>Direct submision.</title>
        <authorList>
            <person name="Kim S.-J."/>
            <person name="Rhee S.-K."/>
        </authorList>
    </citation>
    <scope>NUCLEOTIDE SEQUENCE [LARGE SCALE GENOMIC DNA]</scope>
    <source>
        <strain evidence="9">GI5</strain>
    </source>
</reference>
<evidence type="ECO:0000256" key="6">
    <source>
        <dbReference type="SAM" id="Phobius"/>
    </source>
</evidence>
<dbReference type="PANTHER" id="PTHR33406">
    <property type="entry name" value="MEMBRANE PROTEIN MJ1562-RELATED"/>
    <property type="match status" value="1"/>
</dbReference>
<dbReference type="Proteomes" id="UP000235116">
    <property type="component" value="Chromosome"/>
</dbReference>
<feature type="transmembrane region" description="Helical" evidence="6">
    <location>
        <begin position="222"/>
        <end position="241"/>
    </location>
</feature>
<evidence type="ECO:0000256" key="2">
    <source>
        <dbReference type="ARBA" id="ARBA00022475"/>
    </source>
</evidence>
<feature type="transmembrane region" description="Helical" evidence="6">
    <location>
        <begin position="276"/>
        <end position="299"/>
    </location>
</feature>
<keyword evidence="4 6" id="KW-1133">Transmembrane helix</keyword>
<feature type="transmembrane region" description="Helical" evidence="6">
    <location>
        <begin position="629"/>
        <end position="648"/>
    </location>
</feature>
<feature type="transmembrane region" description="Helical" evidence="6">
    <location>
        <begin position="248"/>
        <end position="270"/>
    </location>
</feature>
<dbReference type="EMBL" id="CP022684">
    <property type="protein sequence ID" value="AUM14196.1"/>
    <property type="molecule type" value="Genomic_DNA"/>
</dbReference>
<keyword evidence="5 6" id="KW-0472">Membrane</keyword>
<dbReference type="InterPro" id="IPR050545">
    <property type="entry name" value="Mycobact_MmpL"/>
</dbReference>
<dbReference type="RefSeq" id="WP_101895570.1">
    <property type="nucleotide sequence ID" value="NZ_CP022684.1"/>
</dbReference>
<keyword evidence="3 6" id="KW-0812">Transmembrane</keyword>
<dbReference type="PANTHER" id="PTHR33406:SF12">
    <property type="entry name" value="BLR2997 PROTEIN"/>
    <property type="match status" value="1"/>
</dbReference>
<comment type="subcellular location">
    <subcellularLocation>
        <location evidence="1">Cell membrane</location>
        <topology evidence="1">Multi-pass membrane protein</topology>
    </subcellularLocation>
</comment>
<feature type="transmembrane region" description="Helical" evidence="6">
    <location>
        <begin position="319"/>
        <end position="338"/>
    </location>
</feature>
<evidence type="ECO:0000256" key="4">
    <source>
        <dbReference type="ARBA" id="ARBA00022989"/>
    </source>
</evidence>
<dbReference type="KEGG" id="kak:Kalk_17990"/>
<organism evidence="8 9">
    <name type="scientific">Ketobacter alkanivorans</name>
    <dbReference type="NCBI Taxonomy" id="1917421"/>
    <lineage>
        <taxon>Bacteria</taxon>
        <taxon>Pseudomonadati</taxon>
        <taxon>Pseudomonadota</taxon>
        <taxon>Gammaproteobacteria</taxon>
        <taxon>Pseudomonadales</taxon>
        <taxon>Ketobacteraceae</taxon>
        <taxon>Ketobacter</taxon>
    </lineage>
</organism>
<gene>
    <name evidence="8" type="ORF">Kalk_17990</name>
</gene>
<dbReference type="Pfam" id="PF03176">
    <property type="entry name" value="MMPL"/>
    <property type="match status" value="2"/>
</dbReference>
<evidence type="ECO:0000256" key="5">
    <source>
        <dbReference type="ARBA" id="ARBA00023136"/>
    </source>
</evidence>
<feature type="domain" description="SSD" evidence="7">
    <location>
        <begin position="251"/>
        <end position="372"/>
    </location>
</feature>
<evidence type="ECO:0000313" key="8">
    <source>
        <dbReference type="EMBL" id="AUM14196.1"/>
    </source>
</evidence>
<feature type="transmembrane region" description="Helical" evidence="6">
    <location>
        <begin position="350"/>
        <end position="370"/>
    </location>
</feature>
<sequence length="769" mass="83423">MKTTWTLRLSVARFPKASLLLPLVLVLVCAAGISQLKFNVDYRVFFAKDNPQLAAFNHIQDNFSASEKLLLVYTPSSGDVFTPQALNAVQAATQELWKTPYSTRVDSISNFQRTSAQGDELLVDDLIPEGLELSQDNLAAIRTYALNEPILVNRLISADSDVTGLLVTINKPGNSPREAASIVAHGHQVEALIKQIDPGARVDLTGMIMMSNTFSESARADMATLLPLMLLIVILGLRFFLQSWKACMGIVLVIVFSALGGMGAGGWMGIQLSSPSAVAPMIILTIAVAHSVHIANTFLRLQLISPGSNNADTTIADNFKPMMIAGGTTLIGFITMNFSDVPPYHDLGNIVSVGVTLATLLSLSFLPAFLHMTNATPKRELFVNRYLIPPVLGLISQRSVLTLLVVGGCTIGLMLFIGSNRLNDEFVEYFDHSTDFRIATDYTDEHLTGIYSAELAISRKGSASASDPVLLAELDEFKNWLLAQPEVRHVASISDTFKQINQNLNGGSSDQYRLPNSADLASQYLLMYEMSLPFGLDVSDKLSMDRRSTRVVVTLHNISSLEMLDLEARMQQHINTLYPQWETLCSSPMLMFAHIGQKNIKSMMAGILVALLLIAIALAFTFRSVRFGLLSLLPNLVPIMAVFGLWGLTVGELGLSMALVGGMCLGVVVDDTVHLLSRYLKTRKQGLEGAPALEQVLAHSGAPIVITSILLTAGFLLLGTSSFKLNSDLGSATGLIILFALAFDLLVIPAWLVWIAKTSPSPTAKTVIE</sequence>
<proteinExistence type="predicted"/>
<dbReference type="AlphaFoldDB" id="A0A2K9LPC2"/>
<keyword evidence="2" id="KW-1003">Cell membrane</keyword>
<feature type="transmembrane region" description="Helical" evidence="6">
    <location>
        <begin position="391"/>
        <end position="417"/>
    </location>
</feature>
<accession>A0A2K9LPC2</accession>
<protein>
    <recommendedName>
        <fullName evidence="7">SSD domain-containing protein</fullName>
    </recommendedName>
</protein>
<dbReference type="GO" id="GO:0005886">
    <property type="term" value="C:plasma membrane"/>
    <property type="evidence" value="ECO:0007669"/>
    <property type="project" value="UniProtKB-SubCell"/>
</dbReference>